<gene>
    <name evidence="2" type="ORF">A2V81_03890</name>
</gene>
<dbReference type="GO" id="GO:0004540">
    <property type="term" value="F:RNA nuclease activity"/>
    <property type="evidence" value="ECO:0007669"/>
    <property type="project" value="InterPro"/>
</dbReference>
<accession>A0A1F4XIH3</accession>
<evidence type="ECO:0000313" key="2">
    <source>
        <dbReference type="EMBL" id="OGC81541.1"/>
    </source>
</evidence>
<dbReference type="Proteomes" id="UP000177614">
    <property type="component" value="Unassembled WGS sequence"/>
</dbReference>
<dbReference type="InterPro" id="IPR047140">
    <property type="entry name" value="LabA"/>
</dbReference>
<dbReference type="EMBL" id="MEWR01000024">
    <property type="protein sequence ID" value="OGC81541.1"/>
    <property type="molecule type" value="Genomic_DNA"/>
</dbReference>
<organism evidence="2 3">
    <name type="scientific">Candidatus Abawacabacteria bacterium RBG_16_42_10</name>
    <dbReference type="NCBI Taxonomy" id="1817814"/>
    <lineage>
        <taxon>Bacteria</taxon>
        <taxon>Candidatus Abawacaibacteriota</taxon>
    </lineage>
</organism>
<feature type="domain" description="NYN" evidence="1">
    <location>
        <begin position="5"/>
        <end position="169"/>
    </location>
</feature>
<comment type="caution">
    <text evidence="2">The sequence shown here is derived from an EMBL/GenBank/DDBJ whole genome shotgun (WGS) entry which is preliminary data.</text>
</comment>
<dbReference type="AlphaFoldDB" id="A0A1F4XIH3"/>
<evidence type="ECO:0000313" key="3">
    <source>
        <dbReference type="Proteomes" id="UP000177614"/>
    </source>
</evidence>
<dbReference type="Gene3D" id="3.40.50.1010">
    <property type="entry name" value="5'-nuclease"/>
    <property type="match status" value="1"/>
</dbReference>
<proteinExistence type="predicted"/>
<sequence>MNTTRIAIFIDGGYFDITNRDECGGGKIDYAKLAIKLAGGIEILRTYYYNCLPYQQSTPTEEEAKRFSQAQKFHAALRSLSRFEVREGMLVYRGNNEKGKPIYVQKGIDIQIGVDLVLLSAKQQISHAVVIAGDSDLIPALTVAKNEGVLIHLYHGSAPHRKLVEVADERTRITSEFLADVLYTGS</sequence>
<evidence type="ECO:0000259" key="1">
    <source>
        <dbReference type="Pfam" id="PF01936"/>
    </source>
</evidence>
<dbReference type="PANTHER" id="PTHR35458">
    <property type="entry name" value="SLR0755 PROTEIN"/>
    <property type="match status" value="1"/>
</dbReference>
<dbReference type="InterPro" id="IPR021139">
    <property type="entry name" value="NYN"/>
</dbReference>
<reference evidence="2 3" key="1">
    <citation type="journal article" date="2016" name="Nat. Commun.">
        <title>Thousands of microbial genomes shed light on interconnected biogeochemical processes in an aquifer system.</title>
        <authorList>
            <person name="Anantharaman K."/>
            <person name="Brown C.T."/>
            <person name="Hug L.A."/>
            <person name="Sharon I."/>
            <person name="Castelle C.J."/>
            <person name="Probst A.J."/>
            <person name="Thomas B.C."/>
            <person name="Singh A."/>
            <person name="Wilkins M.J."/>
            <person name="Karaoz U."/>
            <person name="Brodie E.L."/>
            <person name="Williams K.H."/>
            <person name="Hubbard S.S."/>
            <person name="Banfield J.F."/>
        </authorList>
    </citation>
    <scope>NUCLEOTIDE SEQUENCE [LARGE SCALE GENOMIC DNA]</scope>
</reference>
<protein>
    <recommendedName>
        <fullName evidence="1">NYN domain-containing protein</fullName>
    </recommendedName>
</protein>
<dbReference type="Pfam" id="PF01936">
    <property type="entry name" value="NYN"/>
    <property type="match status" value="1"/>
</dbReference>
<name>A0A1F4XIH3_9BACT</name>
<dbReference type="PANTHER" id="PTHR35458:SF8">
    <property type="entry name" value="SLR0650 PROTEIN"/>
    <property type="match status" value="1"/>
</dbReference>